<dbReference type="Pfam" id="PF00378">
    <property type="entry name" value="ECH_1"/>
    <property type="match status" value="1"/>
</dbReference>
<dbReference type="AlphaFoldDB" id="A0A645FNN9"/>
<protein>
    <submittedName>
        <fullName evidence="3">2,3-dehydroadipyl-CoA hydratase</fullName>
        <ecNumber evidence="3">4.2.1.17</ecNumber>
    </submittedName>
</protein>
<keyword evidence="2 3" id="KW-0456">Lyase</keyword>
<dbReference type="InterPro" id="IPR014748">
    <property type="entry name" value="Enoyl-CoA_hydra_C"/>
</dbReference>
<organism evidence="3">
    <name type="scientific">bioreactor metagenome</name>
    <dbReference type="NCBI Taxonomy" id="1076179"/>
    <lineage>
        <taxon>unclassified sequences</taxon>
        <taxon>metagenomes</taxon>
        <taxon>ecological metagenomes</taxon>
    </lineage>
</organism>
<comment type="similarity">
    <text evidence="1">Belongs to the enoyl-CoA hydratase/isomerase family.</text>
</comment>
<dbReference type="EC" id="4.2.1.17" evidence="3"/>
<sequence length="85" mass="9180">MGLLMKVVPFEELHSAVMGVVAEMRHKGPLSLCVAKKLLNAALDVDLNAGLLMENLGFGVLLDSEDKLEGINAFLEKRSPAFQGK</sequence>
<evidence type="ECO:0000256" key="2">
    <source>
        <dbReference type="ARBA" id="ARBA00023239"/>
    </source>
</evidence>
<dbReference type="SUPFAM" id="SSF52096">
    <property type="entry name" value="ClpP/crotonase"/>
    <property type="match status" value="1"/>
</dbReference>
<gene>
    <name evidence="3" type="primary">paaF_5</name>
    <name evidence="3" type="ORF">SDC9_162894</name>
</gene>
<comment type="caution">
    <text evidence="3">The sequence shown here is derived from an EMBL/GenBank/DDBJ whole genome shotgun (WGS) entry which is preliminary data.</text>
</comment>
<evidence type="ECO:0000256" key="1">
    <source>
        <dbReference type="ARBA" id="ARBA00005254"/>
    </source>
</evidence>
<dbReference type="GO" id="GO:0004300">
    <property type="term" value="F:enoyl-CoA hydratase activity"/>
    <property type="evidence" value="ECO:0007669"/>
    <property type="project" value="UniProtKB-EC"/>
</dbReference>
<proteinExistence type="inferred from homology"/>
<dbReference type="InterPro" id="IPR029045">
    <property type="entry name" value="ClpP/crotonase-like_dom_sf"/>
</dbReference>
<dbReference type="EMBL" id="VSSQ01062372">
    <property type="protein sequence ID" value="MPN15560.1"/>
    <property type="molecule type" value="Genomic_DNA"/>
</dbReference>
<dbReference type="Gene3D" id="1.10.12.10">
    <property type="entry name" value="Lyase 2-enoyl-coa Hydratase, Chain A, domain 2"/>
    <property type="match status" value="1"/>
</dbReference>
<evidence type="ECO:0000313" key="3">
    <source>
        <dbReference type="EMBL" id="MPN15560.1"/>
    </source>
</evidence>
<dbReference type="InterPro" id="IPR001753">
    <property type="entry name" value="Enoyl-CoA_hydra/iso"/>
</dbReference>
<accession>A0A645FNN9</accession>
<reference evidence="3" key="1">
    <citation type="submission" date="2019-08" db="EMBL/GenBank/DDBJ databases">
        <authorList>
            <person name="Kucharzyk K."/>
            <person name="Murdoch R.W."/>
            <person name="Higgins S."/>
            <person name="Loffler F."/>
        </authorList>
    </citation>
    <scope>NUCLEOTIDE SEQUENCE</scope>
</reference>
<name>A0A645FNN9_9ZZZZ</name>
<dbReference type="FunFam" id="1.10.12.10:FF:000001">
    <property type="entry name" value="Probable enoyl-CoA hydratase, mitochondrial"/>
    <property type="match status" value="1"/>
</dbReference>